<organism evidence="1">
    <name type="scientific">Cladocopium goreaui</name>
    <dbReference type="NCBI Taxonomy" id="2562237"/>
    <lineage>
        <taxon>Eukaryota</taxon>
        <taxon>Sar</taxon>
        <taxon>Alveolata</taxon>
        <taxon>Dinophyceae</taxon>
        <taxon>Suessiales</taxon>
        <taxon>Symbiodiniaceae</taxon>
        <taxon>Cladocopium</taxon>
    </lineage>
</organism>
<dbReference type="EMBL" id="CAMXCT010006515">
    <property type="protein sequence ID" value="CAI4015138.1"/>
    <property type="molecule type" value="Genomic_DNA"/>
</dbReference>
<gene>
    <name evidence="1" type="ORF">C1SCF055_LOCUS39985</name>
</gene>
<comment type="caution">
    <text evidence="1">The sequence shown here is derived from an EMBL/GenBank/DDBJ whole genome shotgun (WGS) entry which is preliminary data.</text>
</comment>
<proteinExistence type="predicted"/>
<reference evidence="1" key="1">
    <citation type="submission" date="2022-10" db="EMBL/GenBank/DDBJ databases">
        <authorList>
            <person name="Chen Y."/>
            <person name="Dougan E. K."/>
            <person name="Chan C."/>
            <person name="Rhodes N."/>
            <person name="Thang M."/>
        </authorList>
    </citation>
    <scope>NUCLEOTIDE SEQUENCE</scope>
</reference>
<evidence type="ECO:0000313" key="3">
    <source>
        <dbReference type="Proteomes" id="UP001152797"/>
    </source>
</evidence>
<dbReference type="Proteomes" id="UP001152797">
    <property type="component" value="Unassembled WGS sequence"/>
</dbReference>
<protein>
    <submittedName>
        <fullName evidence="2">Cytochrome b2, mitochondrial</fullName>
    </submittedName>
</protein>
<evidence type="ECO:0000313" key="1">
    <source>
        <dbReference type="EMBL" id="CAI4015138.1"/>
    </source>
</evidence>
<dbReference type="EMBL" id="CAMXCT030006515">
    <property type="protein sequence ID" value="CAL4802450.1"/>
    <property type="molecule type" value="Genomic_DNA"/>
</dbReference>
<reference evidence="2 3" key="2">
    <citation type="submission" date="2024-05" db="EMBL/GenBank/DDBJ databases">
        <authorList>
            <person name="Chen Y."/>
            <person name="Shah S."/>
            <person name="Dougan E. K."/>
            <person name="Thang M."/>
            <person name="Chan C."/>
        </authorList>
    </citation>
    <scope>NUCLEOTIDE SEQUENCE [LARGE SCALE GENOMIC DNA]</scope>
</reference>
<sequence>MPTTTTDVPTTMEDIAGLLQGTEGTEFKEGFPWKIWKKLRIKQAIERARRERLRGCHPGDFAFTFTNSVLNEGNGGTVTGCISGLQCPQVAGQASSVRVVTNEDGFGIGEFFQDGVQNNFTVDAHCNMISFEFVSFFPPMLNASLAFLDSLDPRGCAGQGSDRLRVIVLCSDGQPAFHYISP</sequence>
<keyword evidence="3" id="KW-1185">Reference proteome</keyword>
<accession>A0A9P1DUN1</accession>
<evidence type="ECO:0000313" key="2">
    <source>
        <dbReference type="EMBL" id="CAL4802450.1"/>
    </source>
</evidence>
<dbReference type="AlphaFoldDB" id="A0A9P1DUN1"/>
<dbReference type="EMBL" id="CAMXCT020006515">
    <property type="protein sequence ID" value="CAL1168513.1"/>
    <property type="molecule type" value="Genomic_DNA"/>
</dbReference>
<name>A0A9P1DUN1_9DINO</name>